<organism evidence="2">
    <name type="scientific">Rhodopseudomonas palustris (strain BisA53)</name>
    <dbReference type="NCBI Taxonomy" id="316055"/>
    <lineage>
        <taxon>Bacteria</taxon>
        <taxon>Pseudomonadati</taxon>
        <taxon>Pseudomonadota</taxon>
        <taxon>Alphaproteobacteria</taxon>
        <taxon>Hyphomicrobiales</taxon>
        <taxon>Nitrobacteraceae</taxon>
        <taxon>Rhodopseudomonas</taxon>
    </lineage>
</organism>
<dbReference type="Gene3D" id="1.25.40.10">
    <property type="entry name" value="Tetratricopeptide repeat domain"/>
    <property type="match status" value="2"/>
</dbReference>
<protein>
    <submittedName>
        <fullName evidence="2">Tetratricopeptide TPR_2</fullName>
    </submittedName>
</protein>
<accession>Q07RE1</accession>
<dbReference type="STRING" id="316055.RPE_1543"/>
<reference evidence="2" key="1">
    <citation type="submission" date="2006-09" db="EMBL/GenBank/DDBJ databases">
        <title>Complete sequence of Rhodopseudomonas palustris BisA53.</title>
        <authorList>
            <consortium name="US DOE Joint Genome Institute"/>
            <person name="Copeland A."/>
            <person name="Lucas S."/>
            <person name="Lapidus A."/>
            <person name="Barry K."/>
            <person name="Detter J.C."/>
            <person name="Glavina del Rio T."/>
            <person name="Hammon N."/>
            <person name="Israni S."/>
            <person name="Dalin E."/>
            <person name="Tice H."/>
            <person name="Pitluck S."/>
            <person name="Chain P."/>
            <person name="Malfatti S."/>
            <person name="Shin M."/>
            <person name="Vergez L."/>
            <person name="Schmutz J."/>
            <person name="Larimer F."/>
            <person name="Land M."/>
            <person name="Hauser L."/>
            <person name="Pelletier D.A."/>
            <person name="Kyrpides N."/>
            <person name="Kim E."/>
            <person name="Harwood C.S."/>
            <person name="Oda Y."/>
            <person name="Richardson P."/>
        </authorList>
    </citation>
    <scope>NUCLEOTIDE SEQUENCE [LARGE SCALE GENOMIC DNA]</scope>
    <source>
        <strain evidence="2">BisA53</strain>
    </source>
</reference>
<gene>
    <name evidence="2" type="ordered locus">RPE_1543</name>
</gene>
<evidence type="ECO:0000256" key="1">
    <source>
        <dbReference type="SAM" id="MobiDB-lite"/>
    </source>
</evidence>
<dbReference type="HOGENOM" id="CLU_004821_0_0_5"/>
<evidence type="ECO:0000313" key="2">
    <source>
        <dbReference type="EMBL" id="ABJ05493.1"/>
    </source>
</evidence>
<dbReference type="KEGG" id="rpe:RPE_1543"/>
<dbReference type="PANTHER" id="PTHR34403">
    <property type="entry name" value="TOL-PAL SYSTEM PROTEIN TOLA"/>
    <property type="match status" value="1"/>
</dbReference>
<dbReference type="EMBL" id="CP000463">
    <property type="protein sequence ID" value="ABJ05493.1"/>
    <property type="molecule type" value="Genomic_DNA"/>
</dbReference>
<feature type="compositionally biased region" description="Pro residues" evidence="1">
    <location>
        <begin position="447"/>
        <end position="456"/>
    </location>
</feature>
<sequence length="1290" mass="138993">MARRAAGLGWSRTCVETRAGRPLTRCRRAVTGALLAAALIVAAPDPASSQNRPVKGTAVLSADAGFARLVIKLDEDVDSEVVVAGNVLVIRFQRPIAVPIDKLSDAVPDYVGSARRDPDGGAIRLALQRKVTVNSMTAGERLYVDMLPDGWKGAPPSLPQDVLKELSDRARAAERALRQQRATLTAKSKAPIRVRAAVQPTFVRFVFEMPEGVGVNSTLSEQKLSLLFTAPLTFDLADAKLAAPPNIAGITQKLDAERSSVEVSLIGNVDVHSFREEKNYIVDIGFQQAEPQPGLPAAISRLMNGQAAPAAPRAEASRQIVPPTSESIARQMKSEANSEAEASPEASPEAKPEPKVEPKPEPKVEPKVEAKVEAKLEPIVEAKAEPTPEIKPQTKPAPQPDVKPEAKIEAKPDAVPEPAKPVATVAPAAPVPVVAKPEPAAPAVAETPPPAPPAPAPAAAKEAAAAPKATPAPAATAAEAGAAVDIRRTSEGLRLSFPVGGGVPAALFRRADSVWLVFDSKKPLDLEPVRKQGGSNIAEITGLPLDGGQAVQIRMSRPQLASLGADAQGWALTFADMQQTNLQPLQAVRDLSDPSRASVKVPLASPGALHRLRDPAAGDTLMVITALPPARGFIKRQDFVEFSLLESLHGIVVQPNSDDVTAEIGADNVVLSKPGGLTLSSASLGGGGGSSGERAAARNRPVFDPNEWQKYQEGAFLEKLDALMMTDAKASGEGRIQPRFDLARFYMSRGLYAEAKGVLDLNLADKAEDPVALIMRAVCSIMLHRPDDALKDLGNPAIGANYESQLWRAVALSRQGKWPEAREKLKNVEFVIPSQPIDLQRLAISEAMRASLEVKDFAGASAYSSELEHVGVAPEVQPQVALMRGRLDEGLGRDADALERYHEAIESPDRGAASEAKLRELVLKQKRGELSPADMLPELESLALSWRGDNLEVRVQQMMAKMYAQLDRYPESLVAAKTATKLQPRSDEARKTQDDAAALFSQVYLTSKGDDMPPIDALAMFYEHRELTPIGRKGDEMIRRLADRLVAVDLLDQASELLQYQVDKRVEGAARAQVAARLAMVYLMNRKPDRAITALRSTRIADLSGELRQQRLLLEARAQSDIGRHDLALDIITNVSGREAIRLRSDIYWASRRWREASEQLELYLGDRYRDFKPLDSAEKGDVIRAVIGYTLAEDALGLGRFREKFAPLMTGADKVAFDTAASPATGSNAEFAAIAKMAASVDTLEGFLREMRIRFPEASAKVILPKLPGDAETTGALPEIPVRQIKMTR</sequence>
<name>Q07RE1_RHOP5</name>
<feature type="compositionally biased region" description="Low complexity" evidence="1">
    <location>
        <begin position="334"/>
        <end position="347"/>
    </location>
</feature>
<feature type="compositionally biased region" description="Basic and acidic residues" evidence="1">
    <location>
        <begin position="348"/>
        <end position="388"/>
    </location>
</feature>
<dbReference type="InterPro" id="IPR050972">
    <property type="entry name" value="SDr-like"/>
</dbReference>
<feature type="compositionally biased region" description="Low complexity" evidence="1">
    <location>
        <begin position="457"/>
        <end position="472"/>
    </location>
</feature>
<dbReference type="SUPFAM" id="SSF48452">
    <property type="entry name" value="TPR-like"/>
    <property type="match status" value="1"/>
</dbReference>
<feature type="region of interest" description="Disordered" evidence="1">
    <location>
        <begin position="441"/>
        <end position="472"/>
    </location>
</feature>
<feature type="region of interest" description="Disordered" evidence="1">
    <location>
        <begin position="306"/>
        <end position="408"/>
    </location>
</feature>
<dbReference type="PANTHER" id="PTHR34403:SF14">
    <property type="entry name" value="OS05G0225800 PROTEIN"/>
    <property type="match status" value="1"/>
</dbReference>
<dbReference type="eggNOG" id="COG0457">
    <property type="taxonomic scope" value="Bacteria"/>
</dbReference>
<proteinExistence type="predicted"/>
<dbReference type="OrthoDB" id="7431909at2"/>
<dbReference type="InterPro" id="IPR011990">
    <property type="entry name" value="TPR-like_helical_dom_sf"/>
</dbReference>